<keyword evidence="1" id="KW-0812">Transmembrane</keyword>
<dbReference type="EMBL" id="FOKA01000006">
    <property type="protein sequence ID" value="SFB07093.1"/>
    <property type="molecule type" value="Genomic_DNA"/>
</dbReference>
<dbReference type="RefSeq" id="WP_090032325.1">
    <property type="nucleotide sequence ID" value="NZ_BONM01000006.1"/>
</dbReference>
<evidence type="ECO:0000313" key="2">
    <source>
        <dbReference type="EMBL" id="SFB07093.1"/>
    </source>
</evidence>
<keyword evidence="1" id="KW-0472">Membrane</keyword>
<evidence type="ECO:0000313" key="3">
    <source>
        <dbReference type="Proteomes" id="UP000199012"/>
    </source>
</evidence>
<feature type="transmembrane region" description="Helical" evidence="1">
    <location>
        <begin position="21"/>
        <end position="45"/>
    </location>
</feature>
<dbReference type="STRING" id="988821.SAMN05421867_106119"/>
<keyword evidence="3" id="KW-1185">Reference proteome</keyword>
<evidence type="ECO:0008006" key="4">
    <source>
        <dbReference type="Google" id="ProtNLM"/>
    </source>
</evidence>
<gene>
    <name evidence="2" type="ORF">SAMN05421867_106119</name>
</gene>
<name>A0A1I0Y4G7_9CELL</name>
<feature type="transmembrane region" description="Helical" evidence="1">
    <location>
        <begin position="140"/>
        <end position="159"/>
    </location>
</feature>
<dbReference type="Proteomes" id="UP000199012">
    <property type="component" value="Unassembled WGS sequence"/>
</dbReference>
<organism evidence="2 3">
    <name type="scientific">Cellulomonas marina</name>
    <dbReference type="NCBI Taxonomy" id="988821"/>
    <lineage>
        <taxon>Bacteria</taxon>
        <taxon>Bacillati</taxon>
        <taxon>Actinomycetota</taxon>
        <taxon>Actinomycetes</taxon>
        <taxon>Micrococcales</taxon>
        <taxon>Cellulomonadaceae</taxon>
        <taxon>Cellulomonas</taxon>
    </lineage>
</organism>
<protein>
    <recommendedName>
        <fullName evidence="4">DUF1648 domain-containing protein</fullName>
    </recommendedName>
</protein>
<feature type="transmembrane region" description="Helical" evidence="1">
    <location>
        <begin position="65"/>
        <end position="90"/>
    </location>
</feature>
<dbReference type="OrthoDB" id="3178004at2"/>
<feature type="transmembrane region" description="Helical" evidence="1">
    <location>
        <begin position="102"/>
        <end position="128"/>
    </location>
</feature>
<dbReference type="AlphaFoldDB" id="A0A1I0Y4G7"/>
<sequence length="338" mass="33979">MSSRPFTSPVGTTRPTVPHRTASTVLALVPAAVTLGTAAALVASWRSRLPDPVAVHFGPGGADGYSALGPFVTLGLGLFAALAVAGWLVAVRWGRDAMTRRIGVGLAAGLAAFGAVLVAGVLALQRGLADAARTPDVDPVVTGAVVAGLVLGGLCAWAVPADASAPATDPGPLDGPRLPLGPQERAVWTGRVVSRVAVALGGGATLLVAALAVGLRIPGLLVLVAALAALVVTGAVVVVTVDATGLTARSPLGWPRYRIPLDEVLGARATHVRPLADFGGWGYRLGRGGRVGYVLRTGDALEVSRTGGRTFVVTVDDAATAAALLTTLAERARPLARG</sequence>
<feature type="transmembrane region" description="Helical" evidence="1">
    <location>
        <begin position="192"/>
        <end position="214"/>
    </location>
</feature>
<evidence type="ECO:0000256" key="1">
    <source>
        <dbReference type="SAM" id="Phobius"/>
    </source>
</evidence>
<proteinExistence type="predicted"/>
<accession>A0A1I0Y4G7</accession>
<feature type="transmembrane region" description="Helical" evidence="1">
    <location>
        <begin position="220"/>
        <end position="241"/>
    </location>
</feature>
<keyword evidence="1" id="KW-1133">Transmembrane helix</keyword>
<reference evidence="2 3" key="1">
    <citation type="submission" date="2016-10" db="EMBL/GenBank/DDBJ databases">
        <authorList>
            <person name="de Groot N.N."/>
        </authorList>
    </citation>
    <scope>NUCLEOTIDE SEQUENCE [LARGE SCALE GENOMIC DNA]</scope>
    <source>
        <strain evidence="2 3">CGMCC 4.6945</strain>
    </source>
</reference>